<feature type="domain" description="Baseplate hub protein gp44/GpP-like C-terminal" evidence="2">
    <location>
        <begin position="252"/>
        <end position="332"/>
    </location>
</feature>
<evidence type="ECO:0000259" key="2">
    <source>
        <dbReference type="Pfam" id="PF21929"/>
    </source>
</evidence>
<feature type="domain" description="Baseplate hub protein gp44-like N-terminal" evidence="1">
    <location>
        <begin position="5"/>
        <end position="91"/>
    </location>
</feature>
<evidence type="ECO:0000313" key="6">
    <source>
        <dbReference type="Proteomes" id="UP000055611"/>
    </source>
</evidence>
<dbReference type="InterPro" id="IPR023399">
    <property type="entry name" value="Baseplate-like_2-layer_sand"/>
</dbReference>
<dbReference type="RefSeq" id="WP_066798978.1">
    <property type="nucleotide sequence ID" value="NZ_CP014206.1"/>
</dbReference>
<organism evidence="5 7">
    <name type="scientific">Pseudodesulfovibrio indicus</name>
    <dbReference type="NCBI Taxonomy" id="1716143"/>
    <lineage>
        <taxon>Bacteria</taxon>
        <taxon>Pseudomonadati</taxon>
        <taxon>Thermodesulfobacteriota</taxon>
        <taxon>Desulfovibrionia</taxon>
        <taxon>Desulfovibrionales</taxon>
        <taxon>Desulfovibrionaceae</taxon>
    </lineage>
</organism>
<dbReference type="EMBL" id="SOBK01000013">
    <property type="protein sequence ID" value="TDT86393.1"/>
    <property type="molecule type" value="Genomic_DNA"/>
</dbReference>
<dbReference type="InterPro" id="IPR049354">
    <property type="entry name" value="GpP-like_N"/>
</dbReference>
<dbReference type="InterPro" id="IPR026276">
    <property type="entry name" value="Baseplate_GpP"/>
</dbReference>
<gene>
    <name evidence="4" type="ORF">AWY79_00295</name>
    <name evidence="5" type="ORF">EDC59_11369</name>
</gene>
<dbReference type="Pfam" id="PF22255">
    <property type="entry name" value="Gp44-like_2nd"/>
    <property type="match status" value="1"/>
</dbReference>
<proteinExistence type="predicted"/>
<evidence type="ECO:0000259" key="3">
    <source>
        <dbReference type="Pfam" id="PF22255"/>
    </source>
</evidence>
<dbReference type="InterPro" id="IPR053981">
    <property type="entry name" value="Gp44/GpP-like_2nd"/>
</dbReference>
<keyword evidence="6" id="KW-1185">Reference proteome</keyword>
<reference evidence="4 6" key="1">
    <citation type="journal article" date="2016" name="Front. Microbiol.">
        <title>Genome Sequence of the Piezophilic, Mesophilic Sulfate-Reducing Bacterium Desulfovibrio indicus J2T.</title>
        <authorList>
            <person name="Cao J."/>
            <person name="Maignien L."/>
            <person name="Shao Z."/>
            <person name="Alain K."/>
            <person name="Jebbar M."/>
        </authorList>
    </citation>
    <scope>NUCLEOTIDE SEQUENCE [LARGE SCALE GENOMIC DNA]</scope>
    <source>
        <strain evidence="4 6">J2</strain>
    </source>
</reference>
<sequence length="344" mass="37126">MASHDVTLKVGGQIYAGWKSITIRRSMEQLASTFELGLTDRWNGSSVARPIKPGLACSVLIDGKTIITGHIDDAEPSYDGAAHGITVSGRDLTGDLVDCSAPSTQFADRTLLQVAKDLCKPFGVGVKAETDVGGVFSTLKNNEGDSIFDTLESAARVRAVLLMSDGLGNLLLTKAGTDRVSTRLALGENIVTASARFSNRDRFSSYTVKGQSAGGDDWNAEDAAHPLATATDTGVSRHRPLTVLAEENIDQAAAQKRADWECNVRFGRSRRVQYRVAGWTHADGLWTPNRLVRVKDAYLAVDQELLIAGAALTLDGKGWWTDLDLLPREAFLRAALPEPEDATW</sequence>
<evidence type="ECO:0000259" key="1">
    <source>
        <dbReference type="Pfam" id="PF21683"/>
    </source>
</evidence>
<dbReference type="OrthoDB" id="9016931at2"/>
<dbReference type="Proteomes" id="UP000055611">
    <property type="component" value="Chromosome"/>
</dbReference>
<accession>A0A140D8Y8</accession>
<dbReference type="KEGG" id="dej:AWY79_00295"/>
<evidence type="ECO:0000313" key="5">
    <source>
        <dbReference type="EMBL" id="TDT86393.1"/>
    </source>
</evidence>
<dbReference type="Pfam" id="PF21929">
    <property type="entry name" value="GpP_4th"/>
    <property type="match status" value="1"/>
</dbReference>
<feature type="domain" description="Baseplate hub protein gp44/GpP-like second" evidence="3">
    <location>
        <begin position="93"/>
        <end position="174"/>
    </location>
</feature>
<reference evidence="5 7" key="2">
    <citation type="submission" date="2019-03" db="EMBL/GenBank/DDBJ databases">
        <title>Genomic Encyclopedia of Type Strains, Phase IV (KMG-IV): sequencing the most valuable type-strain genomes for metagenomic binning, comparative biology and taxonomic classification.</title>
        <authorList>
            <person name="Goeker M."/>
        </authorList>
    </citation>
    <scope>NUCLEOTIDE SEQUENCE [LARGE SCALE GENOMIC DNA]</scope>
    <source>
        <strain evidence="5 7">DSM 101483</strain>
    </source>
</reference>
<dbReference type="AlphaFoldDB" id="A0A140D8Y8"/>
<protein>
    <submittedName>
        <fullName evidence="5">Prophage tail gpP-like protein</fullName>
    </submittedName>
</protein>
<dbReference type="Gene3D" id="2.30.300.10">
    <property type="entry name" value="Baseplate protein-like domain - beta roll fold"/>
    <property type="match status" value="1"/>
</dbReference>
<dbReference type="SUPFAM" id="SSF69279">
    <property type="entry name" value="Phage tail proteins"/>
    <property type="match status" value="2"/>
</dbReference>
<dbReference type="EMBL" id="CP014206">
    <property type="protein sequence ID" value="AMK09655.1"/>
    <property type="molecule type" value="Genomic_DNA"/>
</dbReference>
<dbReference type="Proteomes" id="UP000295506">
    <property type="component" value="Unassembled WGS sequence"/>
</dbReference>
<dbReference type="InterPro" id="IPR053982">
    <property type="entry name" value="Gp44/GpP-like_C"/>
</dbReference>
<dbReference type="Pfam" id="PF21683">
    <property type="entry name" value="GpP-like_1st"/>
    <property type="match status" value="1"/>
</dbReference>
<dbReference type="PIRSF" id="PIRSF004440">
    <property type="entry name" value="GpP"/>
    <property type="match status" value="1"/>
</dbReference>
<evidence type="ECO:0000313" key="4">
    <source>
        <dbReference type="EMBL" id="AMK09655.1"/>
    </source>
</evidence>
<dbReference type="Gene3D" id="3.30.1920.10">
    <property type="entry name" value="Baseplate protein-like domains - 2 layer sandwich fold"/>
    <property type="match status" value="1"/>
</dbReference>
<name>A0A140D8Y8_9BACT</name>
<dbReference type="Gene3D" id="3.55.50.10">
    <property type="entry name" value="Baseplate protein-like domains"/>
    <property type="match status" value="1"/>
</dbReference>
<evidence type="ECO:0000313" key="7">
    <source>
        <dbReference type="Proteomes" id="UP000295506"/>
    </source>
</evidence>